<evidence type="ECO:0000256" key="4">
    <source>
        <dbReference type="SAM" id="Coils"/>
    </source>
</evidence>
<evidence type="ECO:0000256" key="1">
    <source>
        <dbReference type="ARBA" id="ARBA00022723"/>
    </source>
</evidence>
<accession>X6LTG9</accession>
<organism evidence="6 7">
    <name type="scientific">Reticulomyxa filosa</name>
    <dbReference type="NCBI Taxonomy" id="46433"/>
    <lineage>
        <taxon>Eukaryota</taxon>
        <taxon>Sar</taxon>
        <taxon>Rhizaria</taxon>
        <taxon>Retaria</taxon>
        <taxon>Foraminifera</taxon>
        <taxon>Monothalamids</taxon>
        <taxon>Reticulomyxidae</taxon>
        <taxon>Reticulomyxa</taxon>
    </lineage>
</organism>
<dbReference type="EMBL" id="ASPP01028768">
    <property type="protein sequence ID" value="ETO04919.1"/>
    <property type="molecule type" value="Genomic_DNA"/>
</dbReference>
<evidence type="ECO:0000256" key="2">
    <source>
        <dbReference type="ARBA" id="ARBA00022771"/>
    </source>
</evidence>
<protein>
    <recommendedName>
        <fullName evidence="5">TRAF-type domain-containing protein</fullName>
    </recommendedName>
</protein>
<dbReference type="AlphaFoldDB" id="X6LTG9"/>
<evidence type="ECO:0000313" key="7">
    <source>
        <dbReference type="Proteomes" id="UP000023152"/>
    </source>
</evidence>
<feature type="coiled-coil region" evidence="4">
    <location>
        <begin position="187"/>
        <end position="221"/>
    </location>
</feature>
<proteinExistence type="predicted"/>
<evidence type="ECO:0000259" key="5">
    <source>
        <dbReference type="Pfam" id="PF02176"/>
    </source>
</evidence>
<keyword evidence="2" id="KW-0863">Zinc-finger</keyword>
<keyword evidence="7" id="KW-1185">Reference proteome</keyword>
<comment type="caution">
    <text evidence="6">The sequence shown here is derived from an EMBL/GenBank/DDBJ whole genome shotgun (WGS) entry which is preliminary data.</text>
</comment>
<sequence length="238" mass="27585">MEKTEEVKIKELVSSPRQTCFNKAWLLQLNPPNNIEDFICLICKQVANSPVSIHCPQHQNLDELLIVGENCLKQFLGANSNLCPIELHSNCQYAKSKLTQRYIYELSIICPLQFEQDLETFNKNGIRCTFNGKIKELNDHLNNSCPFNQSECWFKSFGCNHKCLKSKLETHLISNIKFHFDLVIKSFNGLKQNLGLIQEEAKQLKLQNEKLKLELQSKHNKDGEYFASFKETLVLNKY</sequence>
<dbReference type="Gene3D" id="3.30.40.10">
    <property type="entry name" value="Zinc/RING finger domain, C3HC4 (zinc finger)"/>
    <property type="match status" value="1"/>
</dbReference>
<evidence type="ECO:0000313" key="6">
    <source>
        <dbReference type="EMBL" id="ETO04919.1"/>
    </source>
</evidence>
<dbReference type="InterPro" id="IPR013083">
    <property type="entry name" value="Znf_RING/FYVE/PHD"/>
</dbReference>
<keyword evidence="1" id="KW-0479">Metal-binding</keyword>
<name>X6LTG9_RETFI</name>
<reference evidence="6 7" key="1">
    <citation type="journal article" date="2013" name="Curr. Biol.">
        <title>The Genome of the Foraminiferan Reticulomyxa filosa.</title>
        <authorList>
            <person name="Glockner G."/>
            <person name="Hulsmann N."/>
            <person name="Schleicher M."/>
            <person name="Noegel A.A."/>
            <person name="Eichinger L."/>
            <person name="Gallinger C."/>
            <person name="Pawlowski J."/>
            <person name="Sierra R."/>
            <person name="Euteneuer U."/>
            <person name="Pillet L."/>
            <person name="Moustafa A."/>
            <person name="Platzer M."/>
            <person name="Groth M."/>
            <person name="Szafranski K."/>
            <person name="Schliwa M."/>
        </authorList>
    </citation>
    <scope>NUCLEOTIDE SEQUENCE [LARGE SCALE GENOMIC DNA]</scope>
</reference>
<dbReference type="Proteomes" id="UP000023152">
    <property type="component" value="Unassembled WGS sequence"/>
</dbReference>
<gene>
    <name evidence="6" type="ORF">RFI_32476</name>
</gene>
<keyword evidence="3" id="KW-0862">Zinc</keyword>
<dbReference type="InterPro" id="IPR001293">
    <property type="entry name" value="Znf_TRAF"/>
</dbReference>
<dbReference type="Pfam" id="PF02176">
    <property type="entry name" value="zf-TRAF"/>
    <property type="match status" value="1"/>
</dbReference>
<keyword evidence="4" id="KW-0175">Coiled coil</keyword>
<evidence type="ECO:0000256" key="3">
    <source>
        <dbReference type="ARBA" id="ARBA00022833"/>
    </source>
</evidence>
<dbReference type="GO" id="GO:0008270">
    <property type="term" value="F:zinc ion binding"/>
    <property type="evidence" value="ECO:0007669"/>
    <property type="project" value="UniProtKB-KW"/>
</dbReference>
<feature type="domain" description="TRAF-type" evidence="5">
    <location>
        <begin position="135"/>
        <end position="171"/>
    </location>
</feature>